<dbReference type="GO" id="GO:0051539">
    <property type="term" value="F:4 iron, 4 sulfur cluster binding"/>
    <property type="evidence" value="ECO:0007669"/>
    <property type="project" value="UniProtKB-KW"/>
</dbReference>
<keyword evidence="3" id="KW-0949">S-adenosyl-L-methionine</keyword>
<dbReference type="HOGENOM" id="CLU_1192711_0_0_9"/>
<dbReference type="KEGG" id="ain:Acin_0742"/>
<sequence length="245" mass="28333">MHVYFLLGKEEFLMDEFIYKAPYEEEGKRILEVNILPETYCSFNCIYCPIDRKEDRHQTDEIQDLGDVTKALDDLGRRMEEERIEEVFLNGHGESLLHQALPRIIDFIHQKGAAVRLLSNGYLLHRPEYQALANRCEAVIGELKNAADAGFQKSQRPLSGYTLEQYTANMKAFRAQYHGRFIFEVTIVKGYNDDEKSVAFLERVVKELHPDNLAVIPIDEPFQKVLGVGEDRLEAIRKRLEKARG</sequence>
<evidence type="ECO:0000313" key="9">
    <source>
        <dbReference type="Proteomes" id="UP000007093"/>
    </source>
</evidence>
<evidence type="ECO:0000256" key="3">
    <source>
        <dbReference type="ARBA" id="ARBA00022691"/>
    </source>
</evidence>
<dbReference type="PANTHER" id="PTHR43787:SF11">
    <property type="entry name" value="UPF0026 PROTEIN SLR1464"/>
    <property type="match status" value="1"/>
</dbReference>
<dbReference type="eggNOG" id="COG0731">
    <property type="taxonomic scope" value="Bacteria"/>
</dbReference>
<evidence type="ECO:0000259" key="7">
    <source>
        <dbReference type="PROSITE" id="PS51918"/>
    </source>
</evidence>
<keyword evidence="9" id="KW-1185">Reference proteome</keyword>
<evidence type="ECO:0000256" key="2">
    <source>
        <dbReference type="ARBA" id="ARBA00022485"/>
    </source>
</evidence>
<evidence type="ECO:0000256" key="1">
    <source>
        <dbReference type="ARBA" id="ARBA00001966"/>
    </source>
</evidence>
<proteinExistence type="predicted"/>
<dbReference type="CDD" id="cd01335">
    <property type="entry name" value="Radical_SAM"/>
    <property type="match status" value="1"/>
</dbReference>
<dbReference type="Proteomes" id="UP000007093">
    <property type="component" value="Chromosome"/>
</dbReference>
<evidence type="ECO:0000256" key="6">
    <source>
        <dbReference type="ARBA" id="ARBA00023014"/>
    </source>
</evidence>
<organism evidence="8 9">
    <name type="scientific">Acidaminococcus intestini (strain RyC-MR95)</name>
    <dbReference type="NCBI Taxonomy" id="568816"/>
    <lineage>
        <taxon>Bacteria</taxon>
        <taxon>Bacillati</taxon>
        <taxon>Bacillota</taxon>
        <taxon>Negativicutes</taxon>
        <taxon>Acidaminococcales</taxon>
        <taxon>Acidaminococcaceae</taxon>
        <taxon>Acidaminococcus</taxon>
    </lineage>
</organism>
<dbReference type="AlphaFoldDB" id="G4Q4R3"/>
<dbReference type="PROSITE" id="PS51918">
    <property type="entry name" value="RADICAL_SAM"/>
    <property type="match status" value="1"/>
</dbReference>
<dbReference type="InterPro" id="IPR007197">
    <property type="entry name" value="rSAM"/>
</dbReference>
<dbReference type="InParanoid" id="G4Q4R3"/>
<dbReference type="GO" id="GO:0003824">
    <property type="term" value="F:catalytic activity"/>
    <property type="evidence" value="ECO:0007669"/>
    <property type="project" value="InterPro"/>
</dbReference>
<accession>G4Q4R3</accession>
<dbReference type="PANTHER" id="PTHR43787">
    <property type="entry name" value="FEMO COFACTOR BIOSYNTHESIS PROTEIN NIFB-RELATED"/>
    <property type="match status" value="1"/>
</dbReference>
<dbReference type="SFLD" id="SFLDS00029">
    <property type="entry name" value="Radical_SAM"/>
    <property type="match status" value="1"/>
</dbReference>
<dbReference type="Gene3D" id="3.20.20.70">
    <property type="entry name" value="Aldolase class I"/>
    <property type="match status" value="1"/>
</dbReference>
<dbReference type="SUPFAM" id="SSF102114">
    <property type="entry name" value="Radical SAM enzymes"/>
    <property type="match status" value="1"/>
</dbReference>
<evidence type="ECO:0000256" key="5">
    <source>
        <dbReference type="ARBA" id="ARBA00023004"/>
    </source>
</evidence>
<evidence type="ECO:0000256" key="4">
    <source>
        <dbReference type="ARBA" id="ARBA00022723"/>
    </source>
</evidence>
<dbReference type="PATRIC" id="fig|568816.4.peg.718"/>
<comment type="cofactor">
    <cofactor evidence="1">
        <name>[4Fe-4S] cluster</name>
        <dbReference type="ChEBI" id="CHEBI:49883"/>
    </cofactor>
</comment>
<dbReference type="GO" id="GO:0046872">
    <property type="term" value="F:metal ion binding"/>
    <property type="evidence" value="ECO:0007669"/>
    <property type="project" value="UniProtKB-KW"/>
</dbReference>
<keyword evidence="5" id="KW-0408">Iron</keyword>
<dbReference type="InterPro" id="IPR058240">
    <property type="entry name" value="rSAM_sf"/>
</dbReference>
<name>G4Q4R3_ACIIR</name>
<keyword evidence="2" id="KW-0004">4Fe-4S</keyword>
<gene>
    <name evidence="8" type="ordered locus">Acin_0742</name>
</gene>
<evidence type="ECO:0000313" key="8">
    <source>
        <dbReference type="EMBL" id="AEQ21976.1"/>
    </source>
</evidence>
<dbReference type="Pfam" id="PF04055">
    <property type="entry name" value="Radical_SAM"/>
    <property type="match status" value="1"/>
</dbReference>
<reference evidence="8 9" key="1">
    <citation type="journal article" date="2011" name="J. Bacteriol.">
        <title>Complete genome sequence of Acidaminococcus intestini RYC-MR95, a Gram-negative bacterium from the phylum Firmicutes.</title>
        <authorList>
            <person name="D'Auria G."/>
            <person name="Galan J.C."/>
            <person name="Rodriguez-Alcayna M."/>
            <person name="Moya A."/>
            <person name="Baquero F."/>
            <person name="Latorre A."/>
        </authorList>
    </citation>
    <scope>NUCLEOTIDE SEQUENCE [LARGE SCALE GENOMIC DNA]</scope>
    <source>
        <strain evidence="8 9">RyC-MR95</strain>
    </source>
</reference>
<keyword evidence="4" id="KW-0479">Metal-binding</keyword>
<dbReference type="InterPro" id="IPR013785">
    <property type="entry name" value="Aldolase_TIM"/>
</dbReference>
<dbReference type="STRING" id="568816.Acin_0742"/>
<dbReference type="EMBL" id="CP003058">
    <property type="protein sequence ID" value="AEQ21976.1"/>
    <property type="molecule type" value="Genomic_DNA"/>
</dbReference>
<keyword evidence="6" id="KW-0411">Iron-sulfur</keyword>
<feature type="domain" description="Radical SAM core" evidence="7">
    <location>
        <begin position="25"/>
        <end position="245"/>
    </location>
</feature>
<protein>
    <submittedName>
        <fullName evidence="8">Radical SAM family protein</fullName>
    </submittedName>
</protein>